<dbReference type="InterPro" id="IPR036020">
    <property type="entry name" value="WW_dom_sf"/>
</dbReference>
<name>A0A8S4DLZ5_PLUXY</name>
<gene>
    <name evidence="3" type="ORF">PLXY2_LOCUS2443</name>
</gene>
<feature type="compositionally biased region" description="Basic and acidic residues" evidence="1">
    <location>
        <begin position="297"/>
        <end position="307"/>
    </location>
</feature>
<organism evidence="3 4">
    <name type="scientific">Plutella xylostella</name>
    <name type="common">Diamondback moth</name>
    <name type="synonym">Plutella maculipennis</name>
    <dbReference type="NCBI Taxonomy" id="51655"/>
    <lineage>
        <taxon>Eukaryota</taxon>
        <taxon>Metazoa</taxon>
        <taxon>Ecdysozoa</taxon>
        <taxon>Arthropoda</taxon>
        <taxon>Hexapoda</taxon>
        <taxon>Insecta</taxon>
        <taxon>Pterygota</taxon>
        <taxon>Neoptera</taxon>
        <taxon>Endopterygota</taxon>
        <taxon>Lepidoptera</taxon>
        <taxon>Glossata</taxon>
        <taxon>Ditrysia</taxon>
        <taxon>Yponomeutoidea</taxon>
        <taxon>Plutellidae</taxon>
        <taxon>Plutella</taxon>
    </lineage>
</organism>
<dbReference type="SUPFAM" id="SSF51045">
    <property type="entry name" value="WW domain"/>
    <property type="match status" value="1"/>
</dbReference>
<feature type="region of interest" description="Disordered" evidence="1">
    <location>
        <begin position="1172"/>
        <end position="1204"/>
    </location>
</feature>
<feature type="region of interest" description="Disordered" evidence="1">
    <location>
        <begin position="686"/>
        <end position="711"/>
    </location>
</feature>
<feature type="region of interest" description="Disordered" evidence="1">
    <location>
        <begin position="1"/>
        <end position="21"/>
    </location>
</feature>
<feature type="region of interest" description="Disordered" evidence="1">
    <location>
        <begin position="1220"/>
        <end position="1317"/>
    </location>
</feature>
<feature type="compositionally biased region" description="Basic and acidic residues" evidence="1">
    <location>
        <begin position="1038"/>
        <end position="1047"/>
    </location>
</feature>
<feature type="region of interest" description="Disordered" evidence="1">
    <location>
        <begin position="297"/>
        <end position="347"/>
    </location>
</feature>
<proteinExistence type="predicted"/>
<feature type="domain" description="WW" evidence="2">
    <location>
        <begin position="51"/>
        <end position="85"/>
    </location>
</feature>
<dbReference type="InterPro" id="IPR053233">
    <property type="entry name" value="ABRA-related"/>
</dbReference>
<evidence type="ECO:0000256" key="1">
    <source>
        <dbReference type="SAM" id="MobiDB-lite"/>
    </source>
</evidence>
<evidence type="ECO:0000259" key="2">
    <source>
        <dbReference type="PROSITE" id="PS50020"/>
    </source>
</evidence>
<dbReference type="SMART" id="SM00456">
    <property type="entry name" value="WW"/>
    <property type="match status" value="1"/>
</dbReference>
<feature type="compositionally biased region" description="Low complexity" evidence="1">
    <location>
        <begin position="502"/>
        <end position="521"/>
    </location>
</feature>
<feature type="compositionally biased region" description="Basic and acidic residues" evidence="1">
    <location>
        <begin position="813"/>
        <end position="842"/>
    </location>
</feature>
<dbReference type="PANTHER" id="PTHR21715">
    <property type="entry name" value="RH04127P"/>
    <property type="match status" value="1"/>
</dbReference>
<evidence type="ECO:0000313" key="4">
    <source>
        <dbReference type="Proteomes" id="UP000653454"/>
    </source>
</evidence>
<feature type="compositionally biased region" description="Polar residues" evidence="1">
    <location>
        <begin position="522"/>
        <end position="562"/>
    </location>
</feature>
<feature type="compositionally biased region" description="Polar residues" evidence="1">
    <location>
        <begin position="1220"/>
        <end position="1257"/>
    </location>
</feature>
<evidence type="ECO:0000313" key="3">
    <source>
        <dbReference type="EMBL" id="CAG9101388.1"/>
    </source>
</evidence>
<dbReference type="Proteomes" id="UP000653454">
    <property type="component" value="Unassembled WGS sequence"/>
</dbReference>
<feature type="compositionally biased region" description="Polar residues" evidence="1">
    <location>
        <begin position="1286"/>
        <end position="1301"/>
    </location>
</feature>
<feature type="compositionally biased region" description="Basic and acidic residues" evidence="1">
    <location>
        <begin position="746"/>
        <end position="774"/>
    </location>
</feature>
<feature type="compositionally biased region" description="Acidic residues" evidence="1">
    <location>
        <begin position="308"/>
        <end position="320"/>
    </location>
</feature>
<feature type="compositionally biased region" description="Basic and acidic residues" evidence="1">
    <location>
        <begin position="1269"/>
        <end position="1285"/>
    </location>
</feature>
<reference evidence="3" key="1">
    <citation type="submission" date="2020-11" db="EMBL/GenBank/DDBJ databases">
        <authorList>
            <person name="Whiteford S."/>
        </authorList>
    </citation>
    <scope>NUCLEOTIDE SEQUENCE</scope>
</reference>
<dbReference type="PANTHER" id="PTHR21715:SF0">
    <property type="entry name" value="RH04127P"/>
    <property type="match status" value="1"/>
</dbReference>
<feature type="compositionally biased region" description="Polar residues" evidence="1">
    <location>
        <begin position="594"/>
        <end position="608"/>
    </location>
</feature>
<dbReference type="Gene3D" id="3.30.1470.10">
    <property type="entry name" value="Photosystem I PsaD, reaction center subunit II"/>
    <property type="match status" value="1"/>
</dbReference>
<feature type="region of interest" description="Disordered" evidence="1">
    <location>
        <begin position="493"/>
        <end position="613"/>
    </location>
</feature>
<keyword evidence="4" id="KW-1185">Reference proteome</keyword>
<dbReference type="PROSITE" id="PS50020">
    <property type="entry name" value="WW_DOMAIN_2"/>
    <property type="match status" value="1"/>
</dbReference>
<feature type="region of interest" description="Disordered" evidence="1">
    <location>
        <begin position="739"/>
        <end position="796"/>
    </location>
</feature>
<comment type="caution">
    <text evidence="3">The sequence shown here is derived from an EMBL/GenBank/DDBJ whole genome shotgun (WGS) entry which is preliminary data.</text>
</comment>
<dbReference type="Pfam" id="PF00397">
    <property type="entry name" value="WW"/>
    <property type="match status" value="1"/>
</dbReference>
<feature type="region of interest" description="Disordered" evidence="1">
    <location>
        <begin position="428"/>
        <end position="454"/>
    </location>
</feature>
<feature type="region of interest" description="Disordered" evidence="1">
    <location>
        <begin position="1023"/>
        <end position="1047"/>
    </location>
</feature>
<accession>A0A8S4DLZ5</accession>
<feature type="compositionally biased region" description="Basic and acidic residues" evidence="1">
    <location>
        <begin position="1172"/>
        <end position="1181"/>
    </location>
</feature>
<feature type="compositionally biased region" description="Basic and acidic residues" evidence="1">
    <location>
        <begin position="686"/>
        <end position="705"/>
    </location>
</feature>
<dbReference type="EMBL" id="CAJHNJ030000006">
    <property type="protein sequence ID" value="CAG9101388.1"/>
    <property type="molecule type" value="Genomic_DNA"/>
</dbReference>
<sequence length="1502" mass="172338">MSSSSVVPCREVFDENSQPSAEEISDYAQQLGIDLEHESHLLPLARDGLMQALPPPWKAYYDEKIQAHYYYNEETKCTQWEHPLDRVYRELVRRSRDASVQDDTYVSVQETKCTQWEHPLDRVYRELVRRSRDASVQDDTYVSVQETKCTQWEHPLDRVYRELVRRSRDASVQDDTYVSVQETKCTQWEHPLDRVYRELVRRSRDASVQDDTYVSVQETKCTQWEHPLDRVYRELVRRSRDASVQDDTYVSVQETKCTQWEHPLDRVYRELVRRSRDASVQDDTYVSVQELLTSEENTKHLSRVETRDSEEEALSTDSEEPEPRRRVLAGRPPLAPLTRTGDKKLSDTRISPLRRSVDSSFKAGTSREKVQMLERPKFFKQQSEIIDLKLLNHVLNSPEEESFNLFGKGERVLQMGLPLSGKGSLFLKGKKTDLPSPDTDKSLPLDSAKSEPPKGILREKIDVYHRKVESLSLGRPRQTISFEEDRKSVRFKLEHTTVEPTISPGSNSSSDHNDNQSSIISATPTNLSYPPHSNLSSNTTTNIPASSFQSNVPTSVPMSSSKGPIVLAPIVSRPPLPPRPQGSVEVLSPRESVKSLTGSDSLEGSTHTSPRRRVVRPPAADYIKQDLFQKNFHKIADLLRPGDDLLRPGDVDLGRGGEGEEMGEKEARPRRLKNFHKIADLLRPGDVDLGRGGEGEEIGEKEARPRSPMIPQVNKISINLMESIESETSIDSPDREFANLDLNDMDDSKDLLPDKINESKDKVSPKESQEKENSEINSHTHSSSQIKSPKPVDIPQINVPKFDFHVKPLLRSSESEDSKKTTPRDESRNNSRSESLDHKNIEPKVFSPNIKISPNPSIASEIRSPKFDVIERPPWSTFKPGLNKAVVSPQIKTSESNTNINKGLSSPRLDGVIISQGKSLNRGTDNVVVMYQFEKAQEENSFSKPLKSPADVIERNKLDERRRLDLVLQKELEEIRVENAIRERKSRAELLEEMRENEERFKEEKRIRLMEQAERHRRELEEALTEGEQKHQQILRQAESEREERRKREIERAERELQQKMTELRDEHARTLLEQQRELELDNERALSDLHNQLQASFQQEKSRLAESHRASIQRLRQQQDNTLAELRHDYRAEVDRLRAQHACHLEEVRRRRDPSLEHKYSTLKQKYTRLKHDVKSSIERRNKRRELSLATGSETDKSSHKANTSLDRCKELNAQPVSLPTQVTGSAPSHNDNSAASDPRANNNPPSVISPESSNTEGRRRATVVFKEPPRRSREREKQREKENTNSIVTTDFQDSSDATTADEKPRDTANGTGRRRCFTRLKSASTSRLNYSPKRSDGWSSPLEALRQQLRKLDDLDDQFPDLGSQPPYSLRYPFGEFDGIAAADVAEIEFVRHRALIEREGMRRCRSALRRRRRLLRDTESRDTAELEIALHRARALLGERSLRLRHIERALRALPGAEPAQEKNGGKKLLSHLFSRYQHEAATDSARALPGAEPQVLQ</sequence>
<feature type="compositionally biased region" description="Polar residues" evidence="1">
    <location>
        <begin position="775"/>
        <end position="787"/>
    </location>
</feature>
<feature type="region of interest" description="Disordered" evidence="1">
    <location>
        <begin position="808"/>
        <end position="849"/>
    </location>
</feature>
<feature type="compositionally biased region" description="Basic and acidic residues" evidence="1">
    <location>
        <begin position="430"/>
        <end position="454"/>
    </location>
</feature>
<dbReference type="PROSITE" id="PS01159">
    <property type="entry name" value="WW_DOMAIN_1"/>
    <property type="match status" value="1"/>
</dbReference>
<dbReference type="InterPro" id="IPR001202">
    <property type="entry name" value="WW_dom"/>
</dbReference>
<protein>
    <submittedName>
        <fullName evidence="3">(diamondback moth) hypothetical protein</fullName>
    </submittedName>
</protein>
<dbReference type="CDD" id="cd00201">
    <property type="entry name" value="WW"/>
    <property type="match status" value="1"/>
</dbReference>